<proteinExistence type="predicted"/>
<dbReference type="InterPro" id="IPR003399">
    <property type="entry name" value="Mce/MlaD"/>
</dbReference>
<reference evidence="3 4" key="1">
    <citation type="submission" date="2024-09" db="EMBL/GenBank/DDBJ databases">
        <authorList>
            <person name="Sun Q."/>
            <person name="Mori K."/>
        </authorList>
    </citation>
    <scope>NUCLEOTIDE SEQUENCE [LARGE SCALE GENOMIC DNA]</scope>
    <source>
        <strain evidence="3 4">NCAIM B.02415</strain>
    </source>
</reference>
<accession>A0ABV6KZN9</accession>
<evidence type="ECO:0000256" key="1">
    <source>
        <dbReference type="SAM" id="Phobius"/>
    </source>
</evidence>
<name>A0ABV6KZN9_9SPHI</name>
<dbReference type="EMBL" id="JBHLTS010000004">
    <property type="protein sequence ID" value="MFC0512941.1"/>
    <property type="molecule type" value="Genomic_DNA"/>
</dbReference>
<dbReference type="PANTHER" id="PTHR33371">
    <property type="entry name" value="INTERMEMBRANE PHOSPHOLIPID TRANSPORT SYSTEM BINDING PROTEIN MLAD-RELATED"/>
    <property type="match status" value="1"/>
</dbReference>
<dbReference type="Proteomes" id="UP001589828">
    <property type="component" value="Unassembled WGS sequence"/>
</dbReference>
<evidence type="ECO:0000313" key="3">
    <source>
        <dbReference type="EMBL" id="MFC0512941.1"/>
    </source>
</evidence>
<keyword evidence="1" id="KW-1133">Transmembrane helix</keyword>
<feature type="domain" description="Mce/MlaD" evidence="2">
    <location>
        <begin position="38"/>
        <end position="115"/>
    </location>
</feature>
<gene>
    <name evidence="3" type="ORF">ACFFGT_01980</name>
</gene>
<sequence>MKTEGNNIKLGIFVMCGLAILVITLYLVGENKNNWGSGIEVKIQFSDLDGLVEGDNVLYAGMAAGSVKKIQILKDTTIEVTLLVNNKTGHFIKRNSVATIGSEGLMGNKVINISPVAGNADLIKDGDYLASRQPIGIEQMLPKLSRIGDNVELVSGVLKNTVLALDSSQLMKLMKDSNTAKQLRSSLTNAQLTIQNTAEMTAVFRNLAYQTKNGKGALGLLVADSGFAHVVSKTMNQIADASHNVNEASLKLNNTASNINDEILHGKGMLNLLLTDSASAGNISKSLLNIKNGTDGFNQNMEALKHNFLFRGYFRKQQKEEAKQLNKTGAQ</sequence>
<dbReference type="PANTHER" id="PTHR33371:SF4">
    <property type="entry name" value="INTERMEMBRANE PHOSPHOLIPID TRANSPORT SYSTEM BINDING PROTEIN MLAD"/>
    <property type="match status" value="1"/>
</dbReference>
<protein>
    <submittedName>
        <fullName evidence="3">MlaD family protein</fullName>
    </submittedName>
</protein>
<dbReference type="RefSeq" id="WP_377020816.1">
    <property type="nucleotide sequence ID" value="NZ_JBHLTS010000004.1"/>
</dbReference>
<organism evidence="3 4">
    <name type="scientific">Mucilaginibacter angelicae</name>
    <dbReference type="NCBI Taxonomy" id="869718"/>
    <lineage>
        <taxon>Bacteria</taxon>
        <taxon>Pseudomonadati</taxon>
        <taxon>Bacteroidota</taxon>
        <taxon>Sphingobacteriia</taxon>
        <taxon>Sphingobacteriales</taxon>
        <taxon>Sphingobacteriaceae</taxon>
        <taxon>Mucilaginibacter</taxon>
    </lineage>
</organism>
<comment type="caution">
    <text evidence="3">The sequence shown here is derived from an EMBL/GenBank/DDBJ whole genome shotgun (WGS) entry which is preliminary data.</text>
</comment>
<dbReference type="InterPro" id="IPR052336">
    <property type="entry name" value="MlaD_Phospholipid_Transporter"/>
</dbReference>
<evidence type="ECO:0000259" key="2">
    <source>
        <dbReference type="Pfam" id="PF02470"/>
    </source>
</evidence>
<keyword evidence="1" id="KW-0812">Transmembrane</keyword>
<evidence type="ECO:0000313" key="4">
    <source>
        <dbReference type="Proteomes" id="UP001589828"/>
    </source>
</evidence>
<keyword evidence="4" id="KW-1185">Reference proteome</keyword>
<keyword evidence="1" id="KW-0472">Membrane</keyword>
<feature type="transmembrane region" description="Helical" evidence="1">
    <location>
        <begin position="12"/>
        <end position="29"/>
    </location>
</feature>
<dbReference type="Pfam" id="PF02470">
    <property type="entry name" value="MlaD"/>
    <property type="match status" value="1"/>
</dbReference>